<evidence type="ECO:0000313" key="2">
    <source>
        <dbReference type="EMBL" id="WWM68797.1"/>
    </source>
</evidence>
<sequence>MDQTTYTRIDTDGRCAEFITWDPAGRYPVELKWLPVPAALVPFVGSQYRAEDEQILPPSLDSLRDQVKALATERRWQVETGGITLADGTRILTATDDQARIDTALSNMERYAIKSVDFKSAGGFVTLSYEQLKAIGAAVVAHVQGCFSAEMKHHAAIDALTDVLTIASYDCSAGWPGQAEPASAEPAA</sequence>
<dbReference type="Proteomes" id="UP001372714">
    <property type="component" value="Chromosome"/>
</dbReference>
<feature type="domain" description="DUF4376" evidence="1">
    <location>
        <begin position="64"/>
        <end position="162"/>
    </location>
</feature>
<accession>A0ABZ2FY16</accession>
<dbReference type="InterPro" id="IPR025484">
    <property type="entry name" value="DUF4376"/>
</dbReference>
<organism evidence="2 3">
    <name type="scientific">Pseudomonas benzopyrenica</name>
    <dbReference type="NCBI Taxonomy" id="2993566"/>
    <lineage>
        <taxon>Bacteria</taxon>
        <taxon>Pseudomonadati</taxon>
        <taxon>Pseudomonadota</taxon>
        <taxon>Gammaproteobacteria</taxon>
        <taxon>Pseudomonadales</taxon>
        <taxon>Pseudomonadaceae</taxon>
        <taxon>Pseudomonas</taxon>
    </lineage>
</organism>
<evidence type="ECO:0000313" key="3">
    <source>
        <dbReference type="Proteomes" id="UP001372714"/>
    </source>
</evidence>
<reference evidence="2 3" key="1">
    <citation type="submission" date="2024-02" db="EMBL/GenBank/DDBJ databases">
        <title>The whole genome sequence of Pseudomonas benzopyrenica MLY92.</title>
        <authorList>
            <person name="Liu Y."/>
        </authorList>
    </citation>
    <scope>NUCLEOTIDE SEQUENCE [LARGE SCALE GENOMIC DNA]</scope>
    <source>
        <strain evidence="2 3">MLY92</strain>
    </source>
</reference>
<protein>
    <submittedName>
        <fullName evidence="2">DUF4376 domain-containing protein</fullName>
    </submittedName>
</protein>
<dbReference type="Pfam" id="PF14301">
    <property type="entry name" value="DUF4376"/>
    <property type="match status" value="1"/>
</dbReference>
<evidence type="ECO:0000259" key="1">
    <source>
        <dbReference type="Pfam" id="PF14301"/>
    </source>
</evidence>
<proteinExistence type="predicted"/>
<dbReference type="EMBL" id="CP145723">
    <property type="protein sequence ID" value="WWM68797.1"/>
    <property type="molecule type" value="Genomic_DNA"/>
</dbReference>
<name>A0ABZ2FY16_9PSED</name>
<keyword evidence="3" id="KW-1185">Reference proteome</keyword>
<gene>
    <name evidence="2" type="ORF">V6W80_11170</name>
</gene>
<dbReference type="RefSeq" id="WP_338547137.1">
    <property type="nucleotide sequence ID" value="NZ_CP145723.1"/>
</dbReference>